<dbReference type="GO" id="GO:0045259">
    <property type="term" value="C:proton-transporting ATP synthase complex"/>
    <property type="evidence" value="ECO:0007669"/>
    <property type="project" value="InterPro"/>
</dbReference>
<dbReference type="GO" id="GO:0015986">
    <property type="term" value="P:proton motive force-driven ATP synthesis"/>
    <property type="evidence" value="ECO:0007669"/>
    <property type="project" value="InterPro"/>
</dbReference>
<organism evidence="2">
    <name type="scientific">marine sediment metagenome</name>
    <dbReference type="NCBI Taxonomy" id="412755"/>
    <lineage>
        <taxon>unclassified sequences</taxon>
        <taxon>metagenomes</taxon>
        <taxon>ecological metagenomes</taxon>
    </lineage>
</organism>
<keyword evidence="1" id="KW-1133">Transmembrane helix</keyword>
<keyword evidence="1" id="KW-0472">Membrane</keyword>
<dbReference type="Pfam" id="PF00119">
    <property type="entry name" value="ATP-synt_A"/>
    <property type="match status" value="1"/>
</dbReference>
<dbReference type="EMBL" id="LAZR01024866">
    <property type="protein sequence ID" value="KKL73750.1"/>
    <property type="molecule type" value="Genomic_DNA"/>
</dbReference>
<feature type="non-terminal residue" evidence="2">
    <location>
        <position position="108"/>
    </location>
</feature>
<keyword evidence="1" id="KW-0812">Transmembrane</keyword>
<protein>
    <submittedName>
        <fullName evidence="2">Uncharacterized protein</fullName>
    </submittedName>
</protein>
<evidence type="ECO:0000256" key="1">
    <source>
        <dbReference type="SAM" id="Phobius"/>
    </source>
</evidence>
<accession>A0A0F9GWN9</accession>
<sequence length="108" mass="11984">MRLSRGRLIVGGLIALFLLGFVFLRGPTPAISIKAETIQTFGPVDITNTMLTSWIVVIVMITVVYLGTRRRDLVPSGFQNMFEGALEAFYNFVVSVAGEKNGRRFFPV</sequence>
<comment type="caution">
    <text evidence="2">The sequence shown here is derived from an EMBL/GenBank/DDBJ whole genome shotgun (WGS) entry which is preliminary data.</text>
</comment>
<reference evidence="2" key="1">
    <citation type="journal article" date="2015" name="Nature">
        <title>Complex archaea that bridge the gap between prokaryotes and eukaryotes.</title>
        <authorList>
            <person name="Spang A."/>
            <person name="Saw J.H."/>
            <person name="Jorgensen S.L."/>
            <person name="Zaremba-Niedzwiedzka K."/>
            <person name="Martijn J."/>
            <person name="Lind A.E."/>
            <person name="van Eijk R."/>
            <person name="Schleper C."/>
            <person name="Guy L."/>
            <person name="Ettema T.J."/>
        </authorList>
    </citation>
    <scope>NUCLEOTIDE SEQUENCE</scope>
</reference>
<feature type="transmembrane region" description="Helical" evidence="1">
    <location>
        <begin position="48"/>
        <end position="67"/>
    </location>
</feature>
<name>A0A0F9GWN9_9ZZZZ</name>
<dbReference type="AlphaFoldDB" id="A0A0F9GWN9"/>
<gene>
    <name evidence="2" type="ORF">LCGC14_2071800</name>
</gene>
<dbReference type="GO" id="GO:0015078">
    <property type="term" value="F:proton transmembrane transporter activity"/>
    <property type="evidence" value="ECO:0007669"/>
    <property type="project" value="InterPro"/>
</dbReference>
<proteinExistence type="predicted"/>
<dbReference type="InterPro" id="IPR000568">
    <property type="entry name" value="ATP_synth_F0_asu"/>
</dbReference>
<evidence type="ECO:0000313" key="2">
    <source>
        <dbReference type="EMBL" id="KKL73750.1"/>
    </source>
</evidence>